<dbReference type="GO" id="GO:0016042">
    <property type="term" value="P:lipid catabolic process"/>
    <property type="evidence" value="ECO:0007669"/>
    <property type="project" value="UniProtKB-KW"/>
</dbReference>
<dbReference type="Proteomes" id="UP001321749">
    <property type="component" value="Unassembled WGS sequence"/>
</dbReference>
<evidence type="ECO:0000256" key="5">
    <source>
        <dbReference type="ARBA" id="ARBA00022692"/>
    </source>
</evidence>
<evidence type="ECO:0000256" key="7">
    <source>
        <dbReference type="ARBA" id="ARBA00022801"/>
    </source>
</evidence>
<keyword evidence="10" id="KW-1133">Transmembrane helix</keyword>
<evidence type="ECO:0000256" key="4">
    <source>
        <dbReference type="ARBA" id="ARBA00022553"/>
    </source>
</evidence>
<comment type="cofactor">
    <cofactor evidence="1">
        <name>Ca(2+)</name>
        <dbReference type="ChEBI" id="CHEBI:29108"/>
    </cofactor>
</comment>
<evidence type="ECO:0000256" key="11">
    <source>
        <dbReference type="ARBA" id="ARBA00023098"/>
    </source>
</evidence>
<dbReference type="InterPro" id="IPR052214">
    <property type="entry name" value="DAG_Lipase-Related"/>
</dbReference>
<keyword evidence="3" id="KW-1003">Cell membrane</keyword>
<keyword evidence="8" id="KW-0106">Calcium</keyword>
<keyword evidence="9" id="KW-0442">Lipid degradation</keyword>
<evidence type="ECO:0000256" key="10">
    <source>
        <dbReference type="ARBA" id="ARBA00022989"/>
    </source>
</evidence>
<reference evidence="16" key="2">
    <citation type="submission" date="2023-06" db="EMBL/GenBank/DDBJ databases">
        <authorList>
            <consortium name="Lawrence Berkeley National Laboratory"/>
            <person name="Mondo S.J."/>
            <person name="Hensen N."/>
            <person name="Bonometti L."/>
            <person name="Westerberg I."/>
            <person name="Brannstrom I.O."/>
            <person name="Guillou S."/>
            <person name="Cros-Aarteil S."/>
            <person name="Calhoun S."/>
            <person name="Haridas S."/>
            <person name="Kuo A."/>
            <person name="Pangilinan J."/>
            <person name="Riley R."/>
            <person name="Labutti K."/>
            <person name="Andreopoulos B."/>
            <person name="Lipzen A."/>
            <person name="Chen C."/>
            <person name="Yanf M."/>
            <person name="Daum C."/>
            <person name="Ng V."/>
            <person name="Clum A."/>
            <person name="Steindorff A."/>
            <person name="Ohm R."/>
            <person name="Martin F."/>
            <person name="Silar P."/>
            <person name="Natvig D."/>
            <person name="Lalanne C."/>
            <person name="Gautier V."/>
            <person name="Ament-Velasquez S.L."/>
            <person name="Kruys A."/>
            <person name="Hutchinson M.I."/>
            <person name="Powell A.J."/>
            <person name="Barry K."/>
            <person name="Miller A.N."/>
            <person name="Grigoriev I.V."/>
            <person name="Debuchy R."/>
            <person name="Gladieux P."/>
            <person name="Thoren M.H."/>
            <person name="Johannesson H."/>
        </authorList>
    </citation>
    <scope>NUCLEOTIDE SEQUENCE</scope>
    <source>
        <strain evidence="16">PSN324</strain>
    </source>
</reference>
<keyword evidence="4" id="KW-0597">Phosphoprotein</keyword>
<organism evidence="16 17">
    <name type="scientific">Cladorrhinum samala</name>
    <dbReference type="NCBI Taxonomy" id="585594"/>
    <lineage>
        <taxon>Eukaryota</taxon>
        <taxon>Fungi</taxon>
        <taxon>Dikarya</taxon>
        <taxon>Ascomycota</taxon>
        <taxon>Pezizomycotina</taxon>
        <taxon>Sordariomycetes</taxon>
        <taxon>Sordariomycetidae</taxon>
        <taxon>Sordariales</taxon>
        <taxon>Podosporaceae</taxon>
        <taxon>Cladorrhinum</taxon>
    </lineage>
</organism>
<feature type="domain" description="Fungal lipase-type" evidence="15">
    <location>
        <begin position="183"/>
        <end position="293"/>
    </location>
</feature>
<evidence type="ECO:0000256" key="3">
    <source>
        <dbReference type="ARBA" id="ARBA00022475"/>
    </source>
</evidence>
<dbReference type="AlphaFoldDB" id="A0AAV9HY91"/>
<accession>A0AAV9HY91</accession>
<evidence type="ECO:0000259" key="15">
    <source>
        <dbReference type="Pfam" id="PF01764"/>
    </source>
</evidence>
<dbReference type="PANTHER" id="PTHR45792">
    <property type="entry name" value="DIACYLGLYCEROL LIPASE HOMOLOG-RELATED"/>
    <property type="match status" value="1"/>
</dbReference>
<dbReference type="EMBL" id="MU864952">
    <property type="protein sequence ID" value="KAK4464046.1"/>
    <property type="molecule type" value="Genomic_DNA"/>
</dbReference>
<evidence type="ECO:0000256" key="12">
    <source>
        <dbReference type="ARBA" id="ARBA00023136"/>
    </source>
</evidence>
<evidence type="ECO:0000256" key="1">
    <source>
        <dbReference type="ARBA" id="ARBA00001913"/>
    </source>
</evidence>
<comment type="catalytic activity">
    <reaction evidence="13">
        <text>a 1,2-diacyl-sn-glycerol + H2O = a 2-acylglycerol + a fatty acid + H(+)</text>
        <dbReference type="Rhea" id="RHEA:33275"/>
        <dbReference type="ChEBI" id="CHEBI:15377"/>
        <dbReference type="ChEBI" id="CHEBI:15378"/>
        <dbReference type="ChEBI" id="CHEBI:17389"/>
        <dbReference type="ChEBI" id="CHEBI:17815"/>
        <dbReference type="ChEBI" id="CHEBI:28868"/>
        <dbReference type="EC" id="3.1.1.116"/>
    </reaction>
    <physiologicalReaction direction="left-to-right" evidence="13">
        <dbReference type="Rhea" id="RHEA:33276"/>
    </physiologicalReaction>
</comment>
<keyword evidence="6" id="KW-0479">Metal-binding</keyword>
<keyword evidence="5" id="KW-0812">Transmembrane</keyword>
<comment type="subcellular location">
    <subcellularLocation>
        <location evidence="2">Cell membrane</location>
        <topology evidence="2">Multi-pass membrane protein</topology>
    </subcellularLocation>
</comment>
<evidence type="ECO:0000256" key="8">
    <source>
        <dbReference type="ARBA" id="ARBA00022837"/>
    </source>
</evidence>
<dbReference type="PANTHER" id="PTHR45792:SF8">
    <property type="entry name" value="DIACYLGLYCEROL LIPASE-ALPHA"/>
    <property type="match status" value="1"/>
</dbReference>
<evidence type="ECO:0000256" key="14">
    <source>
        <dbReference type="ARBA" id="ARBA00026104"/>
    </source>
</evidence>
<proteinExistence type="predicted"/>
<dbReference type="SUPFAM" id="SSF53474">
    <property type="entry name" value="alpha/beta-Hydrolases"/>
    <property type="match status" value="1"/>
</dbReference>
<name>A0AAV9HY91_9PEZI</name>
<keyword evidence="7" id="KW-0378">Hydrolase</keyword>
<evidence type="ECO:0000256" key="2">
    <source>
        <dbReference type="ARBA" id="ARBA00004651"/>
    </source>
</evidence>
<evidence type="ECO:0000313" key="16">
    <source>
        <dbReference type="EMBL" id="KAK4464046.1"/>
    </source>
</evidence>
<dbReference type="InterPro" id="IPR029058">
    <property type="entry name" value="AB_hydrolase_fold"/>
</dbReference>
<evidence type="ECO:0000256" key="6">
    <source>
        <dbReference type="ARBA" id="ARBA00022723"/>
    </source>
</evidence>
<dbReference type="GO" id="GO:0046872">
    <property type="term" value="F:metal ion binding"/>
    <property type="evidence" value="ECO:0007669"/>
    <property type="project" value="UniProtKB-KW"/>
</dbReference>
<evidence type="ECO:0000256" key="13">
    <source>
        <dbReference type="ARBA" id="ARBA00024531"/>
    </source>
</evidence>
<dbReference type="Pfam" id="PF01764">
    <property type="entry name" value="Lipase_3"/>
    <property type="match status" value="1"/>
</dbReference>
<dbReference type="Gene3D" id="3.40.50.1820">
    <property type="entry name" value="alpha/beta hydrolase"/>
    <property type="match status" value="1"/>
</dbReference>
<evidence type="ECO:0000256" key="9">
    <source>
        <dbReference type="ARBA" id="ARBA00022963"/>
    </source>
</evidence>
<dbReference type="GO" id="GO:0005886">
    <property type="term" value="C:plasma membrane"/>
    <property type="evidence" value="ECO:0007669"/>
    <property type="project" value="UniProtKB-SubCell"/>
</dbReference>
<protein>
    <recommendedName>
        <fullName evidence="14">sn-1-specific diacylglycerol lipase</fullName>
        <ecNumber evidence="14">3.1.1.116</ecNumber>
    </recommendedName>
</protein>
<dbReference type="GO" id="GO:0016298">
    <property type="term" value="F:lipase activity"/>
    <property type="evidence" value="ECO:0007669"/>
    <property type="project" value="TreeGrafter"/>
</dbReference>
<evidence type="ECO:0000313" key="17">
    <source>
        <dbReference type="Proteomes" id="UP001321749"/>
    </source>
</evidence>
<comment type="caution">
    <text evidence="16">The sequence shown here is derived from an EMBL/GenBank/DDBJ whole genome shotgun (WGS) entry which is preliminary data.</text>
</comment>
<dbReference type="EC" id="3.1.1.116" evidence="14"/>
<gene>
    <name evidence="16" type="ORF">QBC42DRAFT_295385</name>
</gene>
<reference evidence="16" key="1">
    <citation type="journal article" date="2023" name="Mol. Phylogenet. Evol.">
        <title>Genome-scale phylogeny and comparative genomics of the fungal order Sordariales.</title>
        <authorList>
            <person name="Hensen N."/>
            <person name="Bonometti L."/>
            <person name="Westerberg I."/>
            <person name="Brannstrom I.O."/>
            <person name="Guillou S."/>
            <person name="Cros-Aarteil S."/>
            <person name="Calhoun S."/>
            <person name="Haridas S."/>
            <person name="Kuo A."/>
            <person name="Mondo S."/>
            <person name="Pangilinan J."/>
            <person name="Riley R."/>
            <person name="LaButti K."/>
            <person name="Andreopoulos B."/>
            <person name="Lipzen A."/>
            <person name="Chen C."/>
            <person name="Yan M."/>
            <person name="Daum C."/>
            <person name="Ng V."/>
            <person name="Clum A."/>
            <person name="Steindorff A."/>
            <person name="Ohm R.A."/>
            <person name="Martin F."/>
            <person name="Silar P."/>
            <person name="Natvig D.O."/>
            <person name="Lalanne C."/>
            <person name="Gautier V."/>
            <person name="Ament-Velasquez S.L."/>
            <person name="Kruys A."/>
            <person name="Hutchinson M.I."/>
            <person name="Powell A.J."/>
            <person name="Barry K."/>
            <person name="Miller A.N."/>
            <person name="Grigoriev I.V."/>
            <person name="Debuchy R."/>
            <person name="Gladieux P."/>
            <person name="Hiltunen Thoren M."/>
            <person name="Johannesson H."/>
        </authorList>
    </citation>
    <scope>NUCLEOTIDE SEQUENCE</scope>
    <source>
        <strain evidence="16">PSN324</strain>
    </source>
</reference>
<keyword evidence="11" id="KW-0443">Lipid metabolism</keyword>
<keyword evidence="12" id="KW-0472">Membrane</keyword>
<keyword evidence="17" id="KW-1185">Reference proteome</keyword>
<dbReference type="InterPro" id="IPR002921">
    <property type="entry name" value="Fungal_lipase-type"/>
</dbReference>
<sequence length="294" mass="32123">MPLERFQQSTYYFTSPQELENRLVPVLGSPKQWRPTMFIFRVDIGLARAKQPQLDSLTPSKFDSLQQRRAARFISRAFCAFRAAATRGTPSIGSIVWRGPATSPSHPLGVFVWSMAAAGWCARPDSLRYVGGDRRGTAAVVVEEGLVALDFVLVLFVLEWFDGRRAGGTIITLHRTMGNDPDNNHYHAHAGVLASAKSFLPTLIPTLTTALTTFLSTLPPATPVHLNFTGHSAGGTVAAMLYAHMLRPHPTMHCLIFGAPPLTTITLHPTLVPLWSLDLAIVNEGDPIPRVNPA</sequence>